<evidence type="ECO:0000313" key="2">
    <source>
        <dbReference type="EMBL" id="KAL0477765.1"/>
    </source>
</evidence>
<name>A0AAW2YLP1_9EUKA</name>
<feature type="coiled-coil region" evidence="1">
    <location>
        <begin position="168"/>
        <end position="213"/>
    </location>
</feature>
<dbReference type="AlphaFoldDB" id="A0AAW2YLP1"/>
<evidence type="ECO:0000313" key="3">
    <source>
        <dbReference type="Proteomes" id="UP001431209"/>
    </source>
</evidence>
<organism evidence="2 3">
    <name type="scientific">Acrasis kona</name>
    <dbReference type="NCBI Taxonomy" id="1008807"/>
    <lineage>
        <taxon>Eukaryota</taxon>
        <taxon>Discoba</taxon>
        <taxon>Heterolobosea</taxon>
        <taxon>Tetramitia</taxon>
        <taxon>Eutetramitia</taxon>
        <taxon>Acrasidae</taxon>
        <taxon>Acrasis</taxon>
    </lineage>
</organism>
<comment type="caution">
    <text evidence="2">The sequence shown here is derived from an EMBL/GenBank/DDBJ whole genome shotgun (WGS) entry which is preliminary data.</text>
</comment>
<evidence type="ECO:0000256" key="1">
    <source>
        <dbReference type="SAM" id="Coils"/>
    </source>
</evidence>
<keyword evidence="1" id="KW-0175">Coiled coil</keyword>
<dbReference type="EMBL" id="JAOPGA020000236">
    <property type="protein sequence ID" value="KAL0477765.1"/>
    <property type="molecule type" value="Genomic_DNA"/>
</dbReference>
<proteinExistence type="predicted"/>
<protein>
    <submittedName>
        <fullName evidence="2">N utilization substance protein B</fullName>
    </submittedName>
</protein>
<sequence>MHKDVEKLFRHMFSVTITRLNHANRLSKNVNGSVEDHTTVRMFSGQLNELQELIYRYSSISTEARCLNLHTALQYVKCEFCEYCFRLVEKQHSTDLLCEKCKCVKYCCHNHKQFHSEDHSLICDSLSYLSNVDLGKIVFQQDKNECSHELLEKTSQAAIKIYKLQSELKNSSNQCEGLKKMLKSIEERYQEEIIEHQNLVNSLNEKYDQLQRSVQNIKLPQLATPVIHPTCIKKESHTQTDSGVFGVTNLIKHSHDACALSQHLKQSINSTHNKLKRSSFSKPKKCTIESNPIGLGLFVSKIDVSNSEALTNELTILLQKCLTTESFHQMINNLINADNQIKKMLASDNWMFLARVCKLQNLHNVLSDGLDFNNMKIKQNHSGIIKKKINNTVQVKRMRHHIFTCTRSVLRDQFRYYVSKLLSENFHSVKNIIDQHDTSMKSLLETFIVPEGMSRRDWYEDLLCQATTMKDPSKRSLTEKECIRIDALAPTFQHDFYNMSTIDRRKIMRDLIQFVCAVEKREVNVPVLNLNNVPRGARPPDLSSFRRNYTPRRFNLS</sequence>
<reference evidence="2 3" key="1">
    <citation type="submission" date="2024-03" db="EMBL/GenBank/DDBJ databases">
        <title>The Acrasis kona genome and developmental transcriptomes reveal deep origins of eukaryotic multicellular pathways.</title>
        <authorList>
            <person name="Sheikh S."/>
            <person name="Fu C.-J."/>
            <person name="Brown M.W."/>
            <person name="Baldauf S.L."/>
        </authorList>
    </citation>
    <scope>NUCLEOTIDE SEQUENCE [LARGE SCALE GENOMIC DNA]</scope>
    <source>
        <strain evidence="2 3">ATCC MYA-3509</strain>
    </source>
</reference>
<dbReference type="Proteomes" id="UP001431209">
    <property type="component" value="Unassembled WGS sequence"/>
</dbReference>
<keyword evidence="3" id="KW-1185">Reference proteome</keyword>
<gene>
    <name evidence="2" type="ORF">AKO1_013880</name>
</gene>
<accession>A0AAW2YLP1</accession>